<evidence type="ECO:0000259" key="8">
    <source>
        <dbReference type="Pfam" id="PF00185"/>
    </source>
</evidence>
<feature type="binding site" evidence="7">
    <location>
        <position position="271"/>
    </location>
    <ligand>
        <name>carbamoyl phosphate</name>
        <dbReference type="ChEBI" id="CHEBI:58228"/>
    </ligand>
</feature>
<protein>
    <recommendedName>
        <fullName evidence="7">Aspartate carbamoyltransferase</fullName>
        <ecNumber evidence="7">2.1.3.2</ecNumber>
    </recommendedName>
    <alternativeName>
        <fullName evidence="7">Aspartate transcarbamylase</fullName>
        <shortName evidence="7">ATCase</shortName>
    </alternativeName>
</protein>
<keyword evidence="4 7" id="KW-0665">Pyrimidine biosynthesis</keyword>
<feature type="domain" description="Aspartate/ornithine carbamoyltransferase Asp/Orn-binding" evidence="8">
    <location>
        <begin position="161"/>
        <end position="307"/>
    </location>
</feature>
<evidence type="ECO:0000256" key="7">
    <source>
        <dbReference type="HAMAP-Rule" id="MF_00001"/>
    </source>
</evidence>
<dbReference type="PRINTS" id="PR00100">
    <property type="entry name" value="AOTCASE"/>
</dbReference>
<dbReference type="EC" id="2.1.3.2" evidence="7"/>
<dbReference type="InterPro" id="IPR006130">
    <property type="entry name" value="Asp/Orn_carbamoylTrfase"/>
</dbReference>
<dbReference type="Pfam" id="PF02729">
    <property type="entry name" value="OTCace_N"/>
    <property type="match status" value="1"/>
</dbReference>
<dbReference type="HAMAP" id="MF_00001">
    <property type="entry name" value="Asp_carb_tr"/>
    <property type="match status" value="1"/>
</dbReference>
<dbReference type="EMBL" id="FQXS01000001">
    <property type="protein sequence ID" value="SHH36758.1"/>
    <property type="molecule type" value="Genomic_DNA"/>
</dbReference>
<feature type="domain" description="Aspartate/ornithine carbamoyltransferase carbamoyl-P binding" evidence="9">
    <location>
        <begin position="12"/>
        <end position="155"/>
    </location>
</feature>
<dbReference type="SUPFAM" id="SSF53671">
    <property type="entry name" value="Aspartate/ornithine carbamoyltransferase"/>
    <property type="match status" value="1"/>
</dbReference>
<dbReference type="Gene3D" id="3.40.50.1370">
    <property type="entry name" value="Aspartate/ornithine carbamoyltransferase"/>
    <property type="match status" value="2"/>
</dbReference>
<evidence type="ECO:0000256" key="5">
    <source>
        <dbReference type="ARBA" id="ARBA00043884"/>
    </source>
</evidence>
<evidence type="ECO:0000313" key="11">
    <source>
        <dbReference type="Proteomes" id="UP000184139"/>
    </source>
</evidence>
<comment type="catalytic activity">
    <reaction evidence="6 7">
        <text>carbamoyl phosphate + L-aspartate = N-carbamoyl-L-aspartate + phosphate + H(+)</text>
        <dbReference type="Rhea" id="RHEA:20013"/>
        <dbReference type="ChEBI" id="CHEBI:15378"/>
        <dbReference type="ChEBI" id="CHEBI:29991"/>
        <dbReference type="ChEBI" id="CHEBI:32814"/>
        <dbReference type="ChEBI" id="CHEBI:43474"/>
        <dbReference type="ChEBI" id="CHEBI:58228"/>
        <dbReference type="EC" id="2.1.3.2"/>
    </reaction>
</comment>
<keyword evidence="3 7" id="KW-0808">Transferase</keyword>
<feature type="binding site" evidence="7">
    <location>
        <position position="65"/>
    </location>
    <ligand>
        <name>carbamoyl phosphate</name>
        <dbReference type="ChEBI" id="CHEBI:58228"/>
    </ligand>
</feature>
<dbReference type="GO" id="GO:0006520">
    <property type="term" value="P:amino acid metabolic process"/>
    <property type="evidence" value="ECO:0007669"/>
    <property type="project" value="InterPro"/>
</dbReference>
<dbReference type="PRINTS" id="PR00101">
    <property type="entry name" value="ATCASE"/>
</dbReference>
<gene>
    <name evidence="7" type="primary">pyrB</name>
    <name evidence="10" type="ORF">SAMN02745124_00302</name>
</gene>
<proteinExistence type="inferred from homology"/>
<dbReference type="InterPro" id="IPR002082">
    <property type="entry name" value="Asp_carbamoyltransf"/>
</dbReference>
<evidence type="ECO:0000256" key="4">
    <source>
        <dbReference type="ARBA" id="ARBA00022975"/>
    </source>
</evidence>
<dbReference type="NCBIfam" id="NF002032">
    <property type="entry name" value="PRK00856.1"/>
    <property type="match status" value="1"/>
</dbReference>
<dbReference type="NCBIfam" id="TIGR00670">
    <property type="entry name" value="asp_carb_tr"/>
    <property type="match status" value="1"/>
</dbReference>
<dbReference type="RefSeq" id="WP_167369251.1">
    <property type="nucleotide sequence ID" value="NZ_FQXS01000001.1"/>
</dbReference>
<accession>A0A1M5SEQ1</accession>
<feature type="binding site" evidence="7">
    <location>
        <position position="92"/>
    </location>
    <ligand>
        <name>L-aspartate</name>
        <dbReference type="ChEBI" id="CHEBI:29991"/>
    </ligand>
</feature>
<feature type="binding site" evidence="7">
    <location>
        <position position="142"/>
    </location>
    <ligand>
        <name>carbamoyl phosphate</name>
        <dbReference type="ChEBI" id="CHEBI:58228"/>
    </ligand>
</feature>
<dbReference type="GO" id="GO:0016597">
    <property type="term" value="F:amino acid binding"/>
    <property type="evidence" value="ECO:0007669"/>
    <property type="project" value="InterPro"/>
</dbReference>
<dbReference type="PROSITE" id="PS00097">
    <property type="entry name" value="CARBAMOYLTRANSFERASE"/>
    <property type="match status" value="1"/>
</dbReference>
<evidence type="ECO:0000259" key="9">
    <source>
        <dbReference type="Pfam" id="PF02729"/>
    </source>
</evidence>
<dbReference type="InterPro" id="IPR006131">
    <property type="entry name" value="Asp_carbamoyltransf_Asp/Orn-bd"/>
</dbReference>
<keyword evidence="11" id="KW-1185">Reference proteome</keyword>
<feature type="binding site" evidence="7">
    <location>
        <position position="64"/>
    </location>
    <ligand>
        <name>carbamoyl phosphate</name>
        <dbReference type="ChEBI" id="CHEBI:58228"/>
    </ligand>
</feature>
<dbReference type="GO" id="GO:0004070">
    <property type="term" value="F:aspartate carbamoyltransferase activity"/>
    <property type="evidence" value="ECO:0007669"/>
    <property type="project" value="UniProtKB-UniRule"/>
</dbReference>
<comment type="subunit">
    <text evidence="7">Heterododecamer (2C3:3R2) of six catalytic PyrB chains organized as two trimers (C3), and six regulatory PyrI chains organized as three dimers (R2).</text>
</comment>
<dbReference type="PANTHER" id="PTHR45753:SF6">
    <property type="entry name" value="ASPARTATE CARBAMOYLTRANSFERASE"/>
    <property type="match status" value="1"/>
</dbReference>
<comment type="pathway">
    <text evidence="1 7">Pyrimidine metabolism; UMP biosynthesis via de novo pathway; (S)-dihydroorotate from bicarbonate: step 2/3.</text>
</comment>
<dbReference type="UniPathway" id="UPA00070">
    <property type="reaction ID" value="UER00116"/>
</dbReference>
<feature type="binding site" evidence="7">
    <location>
        <position position="145"/>
    </location>
    <ligand>
        <name>carbamoyl phosphate</name>
        <dbReference type="ChEBI" id="CHEBI:58228"/>
    </ligand>
</feature>
<name>A0A1M5SEQ1_9BACT</name>
<dbReference type="InterPro" id="IPR006132">
    <property type="entry name" value="Asp/Orn_carbamoyltranf_P-bd"/>
</dbReference>
<evidence type="ECO:0000256" key="2">
    <source>
        <dbReference type="ARBA" id="ARBA00008896"/>
    </source>
</evidence>
<feature type="binding site" evidence="7">
    <location>
        <position position="229"/>
    </location>
    <ligand>
        <name>L-aspartate</name>
        <dbReference type="ChEBI" id="CHEBI:29991"/>
    </ligand>
</feature>
<evidence type="ECO:0000256" key="6">
    <source>
        <dbReference type="ARBA" id="ARBA00048859"/>
    </source>
</evidence>
<comment type="function">
    <text evidence="5 7">Catalyzes the condensation of carbamoyl phosphate and aspartate to form carbamoyl aspartate and inorganic phosphate, the committed step in the de novo pyrimidine nucleotide biosynthesis pathway.</text>
</comment>
<dbReference type="PANTHER" id="PTHR45753">
    <property type="entry name" value="ORNITHINE CARBAMOYLTRANSFERASE, MITOCHONDRIAL"/>
    <property type="match status" value="1"/>
</dbReference>
<evidence type="ECO:0000256" key="3">
    <source>
        <dbReference type="ARBA" id="ARBA00022679"/>
    </source>
</evidence>
<dbReference type="Proteomes" id="UP000184139">
    <property type="component" value="Unassembled WGS sequence"/>
</dbReference>
<dbReference type="GO" id="GO:0006207">
    <property type="term" value="P:'de novo' pyrimidine nucleobase biosynthetic process"/>
    <property type="evidence" value="ECO:0007669"/>
    <property type="project" value="InterPro"/>
</dbReference>
<feature type="binding site" evidence="7">
    <location>
        <position position="175"/>
    </location>
    <ligand>
        <name>L-aspartate</name>
        <dbReference type="ChEBI" id="CHEBI:29991"/>
    </ligand>
</feature>
<organism evidence="10 11">
    <name type="scientific">Desulfofustis glycolicus DSM 9705</name>
    <dbReference type="NCBI Taxonomy" id="1121409"/>
    <lineage>
        <taxon>Bacteria</taxon>
        <taxon>Pseudomonadati</taxon>
        <taxon>Thermodesulfobacteriota</taxon>
        <taxon>Desulfobulbia</taxon>
        <taxon>Desulfobulbales</taxon>
        <taxon>Desulfocapsaceae</taxon>
        <taxon>Desulfofustis</taxon>
    </lineage>
</organism>
<comment type="similarity">
    <text evidence="2 7">Belongs to the aspartate/ornithine carbamoyltransferase superfamily. ATCase family.</text>
</comment>
<evidence type="ECO:0000313" key="10">
    <source>
        <dbReference type="EMBL" id="SHH36758.1"/>
    </source>
</evidence>
<sequence>MTGQQTHVFRHKHIFGLEQMSREDIEYIIATAHSFKEISNRSIKKVPTLRGKTVVNLFLEPSTRTRLSFEIAAKRMSADTFNIASSTSSAAKGETIIDTARNIEAMNPDIIVLRHSSSGAPHLLARHVDCPVINAGDGTHEHPSQGLLDIMTILEHKERLDGLKIAIVGDISHSRVAGSDIIGFTRLGARVCLAGPATFIPYGIASAEVEVAATVKEAVTGADVVMALRIQKERQQDPLIPSLREYAIRYGINREVLQYARDDVLIMHPGPINRGVEMSPDVADGPWSVILDQVTNGVAVRMALLYLVLGGVKESQDTEG</sequence>
<feature type="binding site" evidence="7">
    <location>
        <position position="114"/>
    </location>
    <ligand>
        <name>carbamoyl phosphate</name>
        <dbReference type="ChEBI" id="CHEBI:58228"/>
    </ligand>
</feature>
<dbReference type="InterPro" id="IPR036901">
    <property type="entry name" value="Asp/Orn_carbamoylTrfase_sf"/>
</dbReference>
<dbReference type="AlphaFoldDB" id="A0A1M5SEQ1"/>
<dbReference type="GO" id="GO:0044205">
    <property type="term" value="P:'de novo' UMP biosynthetic process"/>
    <property type="evidence" value="ECO:0007669"/>
    <property type="project" value="UniProtKB-UniRule"/>
</dbReference>
<dbReference type="GO" id="GO:0005829">
    <property type="term" value="C:cytosol"/>
    <property type="evidence" value="ECO:0007669"/>
    <property type="project" value="TreeGrafter"/>
</dbReference>
<evidence type="ECO:0000256" key="1">
    <source>
        <dbReference type="ARBA" id="ARBA00004852"/>
    </source>
</evidence>
<reference evidence="10 11" key="1">
    <citation type="submission" date="2016-11" db="EMBL/GenBank/DDBJ databases">
        <authorList>
            <person name="Jaros S."/>
            <person name="Januszkiewicz K."/>
            <person name="Wedrychowicz H."/>
        </authorList>
    </citation>
    <scope>NUCLEOTIDE SEQUENCE [LARGE SCALE GENOMIC DNA]</scope>
    <source>
        <strain evidence="10 11">DSM 9705</strain>
    </source>
</reference>
<dbReference type="Pfam" id="PF00185">
    <property type="entry name" value="OTCace"/>
    <property type="match status" value="1"/>
</dbReference>
<feature type="binding site" evidence="7">
    <location>
        <position position="270"/>
    </location>
    <ligand>
        <name>carbamoyl phosphate</name>
        <dbReference type="ChEBI" id="CHEBI:58228"/>
    </ligand>
</feature>
<dbReference type="STRING" id="1121409.SAMN02745124_00302"/>